<dbReference type="AlphaFoldDB" id="A0A918KJI4"/>
<dbReference type="Proteomes" id="UP000626148">
    <property type="component" value="Unassembled WGS sequence"/>
</dbReference>
<proteinExistence type="predicted"/>
<organism evidence="1 2">
    <name type="scientific">Saccharospirillum salsuginis</name>
    <dbReference type="NCBI Taxonomy" id="418750"/>
    <lineage>
        <taxon>Bacteria</taxon>
        <taxon>Pseudomonadati</taxon>
        <taxon>Pseudomonadota</taxon>
        <taxon>Gammaproteobacteria</taxon>
        <taxon>Oceanospirillales</taxon>
        <taxon>Saccharospirillaceae</taxon>
        <taxon>Saccharospirillum</taxon>
    </lineage>
</organism>
<dbReference type="RefSeq" id="WP_189611254.1">
    <property type="nucleotide sequence ID" value="NZ_BMXR01000009.1"/>
</dbReference>
<accession>A0A918KJI4</accession>
<gene>
    <name evidence="1" type="ORF">GCM10007392_35980</name>
</gene>
<dbReference type="EMBL" id="BMXR01000009">
    <property type="protein sequence ID" value="GGX64924.1"/>
    <property type="molecule type" value="Genomic_DNA"/>
</dbReference>
<evidence type="ECO:0000313" key="2">
    <source>
        <dbReference type="Proteomes" id="UP000626148"/>
    </source>
</evidence>
<protein>
    <submittedName>
        <fullName evidence="1">Uncharacterized protein</fullName>
    </submittedName>
</protein>
<keyword evidence="2" id="KW-1185">Reference proteome</keyword>
<sequence>MSELMEHFSNLLADEEQINAQIAIAMKQICESARIGRSEFESTFTGITYATWRNYLNPAYKNSRSVAVLAALSWYTGVSMNSFYLGEKLCAFLGVSQEGLRLLTLISQLHDESFEIACQMAFGLIDEDKKDLVRESYLKARLLHREIAGICRFPRPLDLNSFSQDYKRSCAVGICRLQNKLGYSDAQMADILGVSEHRYIRLSDPEDELPIPVFVAVRFKVKFQLKETSFILDDMSEYPDFAHLRRFQDARDRIIRPLLEHLSSEAAARLHRALLNLFW</sequence>
<reference evidence="1" key="2">
    <citation type="submission" date="2020-09" db="EMBL/GenBank/DDBJ databases">
        <authorList>
            <person name="Sun Q."/>
            <person name="Kim S."/>
        </authorList>
    </citation>
    <scope>NUCLEOTIDE SEQUENCE</scope>
    <source>
        <strain evidence="1">KCTC 22169</strain>
    </source>
</reference>
<name>A0A918KJI4_9GAMM</name>
<evidence type="ECO:0000313" key="1">
    <source>
        <dbReference type="EMBL" id="GGX64924.1"/>
    </source>
</evidence>
<reference evidence="1" key="1">
    <citation type="journal article" date="2014" name="Int. J. Syst. Evol. Microbiol.">
        <title>Complete genome sequence of Corynebacterium casei LMG S-19264T (=DSM 44701T), isolated from a smear-ripened cheese.</title>
        <authorList>
            <consortium name="US DOE Joint Genome Institute (JGI-PGF)"/>
            <person name="Walter F."/>
            <person name="Albersmeier A."/>
            <person name="Kalinowski J."/>
            <person name="Ruckert C."/>
        </authorList>
    </citation>
    <scope>NUCLEOTIDE SEQUENCE</scope>
    <source>
        <strain evidence="1">KCTC 22169</strain>
    </source>
</reference>
<comment type="caution">
    <text evidence="1">The sequence shown here is derived from an EMBL/GenBank/DDBJ whole genome shotgun (WGS) entry which is preliminary data.</text>
</comment>